<evidence type="ECO:0000256" key="1">
    <source>
        <dbReference type="SAM" id="Phobius"/>
    </source>
</evidence>
<feature type="transmembrane region" description="Helical" evidence="1">
    <location>
        <begin position="73"/>
        <end position="98"/>
    </location>
</feature>
<feature type="transmembrane region" description="Helical" evidence="1">
    <location>
        <begin position="48"/>
        <end position="67"/>
    </location>
</feature>
<protein>
    <submittedName>
        <fullName evidence="2">Uncharacterized protein</fullName>
    </submittedName>
</protein>
<keyword evidence="1" id="KW-0472">Membrane</keyword>
<keyword evidence="1" id="KW-1133">Transmembrane helix</keyword>
<proteinExistence type="predicted"/>
<evidence type="ECO:0000313" key="2">
    <source>
        <dbReference type="EMBL" id="ABI65840.1"/>
    </source>
</evidence>
<dbReference type="OrthoDB" id="7632021at2"/>
<dbReference type="EMBL" id="CP000449">
    <property type="protein sequence ID" value="ABI65840.1"/>
    <property type="molecule type" value="Genomic_DNA"/>
</dbReference>
<keyword evidence="1" id="KW-0812">Transmembrane</keyword>
<sequence length="108" mass="11051" precursor="true">MSLDKILYAVAALAAIIFAFVTFEFTGLILVILGLACGFFVKGDHRRGLLIAAILLMAGGAGALGAIPAVGDYLTAIFTNYGAVLGAASLMVIVMATAERLIPGMSSD</sequence>
<dbReference type="Proteomes" id="UP000001964">
    <property type="component" value="Chromosome"/>
</dbReference>
<gene>
    <name evidence="2" type="ordered locus">Mmar10_1548</name>
</gene>
<name>Q0APE7_MARMM</name>
<dbReference type="HOGENOM" id="CLU_2193775_0_0_5"/>
<organism evidence="2 3">
    <name type="scientific">Maricaulis maris (strain MCS10)</name>
    <name type="common">Caulobacter maris</name>
    <dbReference type="NCBI Taxonomy" id="394221"/>
    <lineage>
        <taxon>Bacteria</taxon>
        <taxon>Pseudomonadati</taxon>
        <taxon>Pseudomonadota</taxon>
        <taxon>Alphaproteobacteria</taxon>
        <taxon>Maricaulales</taxon>
        <taxon>Maricaulaceae</taxon>
        <taxon>Maricaulis</taxon>
    </lineage>
</organism>
<reference evidence="2 3" key="1">
    <citation type="submission" date="2006-08" db="EMBL/GenBank/DDBJ databases">
        <title>Complete sequence of Maricaulis maris MCS10.</title>
        <authorList>
            <consortium name="US DOE Joint Genome Institute"/>
            <person name="Copeland A."/>
            <person name="Lucas S."/>
            <person name="Lapidus A."/>
            <person name="Barry K."/>
            <person name="Detter J.C."/>
            <person name="Glavina del Rio T."/>
            <person name="Hammon N."/>
            <person name="Israni S."/>
            <person name="Dalin E."/>
            <person name="Tice H."/>
            <person name="Pitluck S."/>
            <person name="Saunders E."/>
            <person name="Brettin T."/>
            <person name="Bruce D."/>
            <person name="Han C."/>
            <person name="Tapia R."/>
            <person name="Gilna P."/>
            <person name="Schmutz J."/>
            <person name="Larimer F."/>
            <person name="Land M."/>
            <person name="Hauser L."/>
            <person name="Kyrpides N."/>
            <person name="Mikhailova N."/>
            <person name="Viollier P."/>
            <person name="Stephens C."/>
            <person name="Richardson P."/>
        </authorList>
    </citation>
    <scope>NUCLEOTIDE SEQUENCE [LARGE SCALE GENOMIC DNA]</scope>
    <source>
        <strain evidence="2 3">MCS10</strain>
    </source>
</reference>
<dbReference type="KEGG" id="mmr:Mmar10_1548"/>
<accession>Q0APE7</accession>
<evidence type="ECO:0000313" key="3">
    <source>
        <dbReference type="Proteomes" id="UP000001964"/>
    </source>
</evidence>
<dbReference type="AlphaFoldDB" id="Q0APE7"/>
<feature type="transmembrane region" description="Helical" evidence="1">
    <location>
        <begin position="6"/>
        <end position="36"/>
    </location>
</feature>
<keyword evidence="3" id="KW-1185">Reference proteome</keyword>
<dbReference type="RefSeq" id="WP_011643487.1">
    <property type="nucleotide sequence ID" value="NC_008347.1"/>
</dbReference>